<dbReference type="SMART" id="SM00387">
    <property type="entry name" value="HATPase_c"/>
    <property type="match status" value="1"/>
</dbReference>
<dbReference type="SUPFAM" id="SSF55874">
    <property type="entry name" value="ATPase domain of HSP90 chaperone/DNA topoisomerase II/histidine kinase"/>
    <property type="match status" value="1"/>
</dbReference>
<feature type="domain" description="Histidine kinase/HSP90-like ATPase" evidence="1">
    <location>
        <begin position="57"/>
        <end position="156"/>
    </location>
</feature>
<dbReference type="InterPro" id="IPR003594">
    <property type="entry name" value="HATPase_dom"/>
</dbReference>
<dbReference type="CDD" id="cd16934">
    <property type="entry name" value="HATPase_RsbT-like"/>
    <property type="match status" value="1"/>
</dbReference>
<dbReference type="EMBL" id="CP140152">
    <property type="protein sequence ID" value="WQH06650.1"/>
    <property type="molecule type" value="Genomic_DNA"/>
</dbReference>
<evidence type="ECO:0000313" key="2">
    <source>
        <dbReference type="EMBL" id="WQH06650.1"/>
    </source>
</evidence>
<evidence type="ECO:0000259" key="1">
    <source>
        <dbReference type="SMART" id="SM00387"/>
    </source>
</evidence>
<accession>A0ABZ0Y5S2</accession>
<reference evidence="2 3" key="1">
    <citation type="submission" date="2023-11" db="EMBL/GenBank/DDBJ databases">
        <title>MicrobeMod: A computational toolkit for identifying prokaryotic methylation and restriction-modification with nanopore sequencing.</title>
        <authorList>
            <person name="Crits-Christoph A."/>
            <person name="Kang S.C."/>
            <person name="Lee H."/>
            <person name="Ostrov N."/>
        </authorList>
    </citation>
    <scope>NUCLEOTIDE SEQUENCE [LARGE SCALE GENOMIC DNA]</scope>
    <source>
        <strain evidence="2 3">ATCC 25935</strain>
    </source>
</reference>
<evidence type="ECO:0000313" key="3">
    <source>
        <dbReference type="Proteomes" id="UP001326110"/>
    </source>
</evidence>
<dbReference type="RefSeq" id="WP_019920656.1">
    <property type="nucleotide sequence ID" value="NZ_CP140152.1"/>
</dbReference>
<organism evidence="2 3">
    <name type="scientific">Duganella zoogloeoides</name>
    <dbReference type="NCBI Taxonomy" id="75659"/>
    <lineage>
        <taxon>Bacteria</taxon>
        <taxon>Pseudomonadati</taxon>
        <taxon>Pseudomonadota</taxon>
        <taxon>Betaproteobacteria</taxon>
        <taxon>Burkholderiales</taxon>
        <taxon>Oxalobacteraceae</taxon>
        <taxon>Telluria group</taxon>
        <taxon>Duganella</taxon>
    </lineage>
</organism>
<dbReference type="Gene3D" id="3.30.565.10">
    <property type="entry name" value="Histidine kinase-like ATPase, C-terminal domain"/>
    <property type="match status" value="1"/>
</dbReference>
<dbReference type="InterPro" id="IPR036890">
    <property type="entry name" value="HATPase_C_sf"/>
</dbReference>
<gene>
    <name evidence="2" type="ORF">SR858_10105</name>
</gene>
<dbReference type="Pfam" id="PF13581">
    <property type="entry name" value="HATPase_c_2"/>
    <property type="match status" value="1"/>
</dbReference>
<keyword evidence="3" id="KW-1185">Reference proteome</keyword>
<dbReference type="Proteomes" id="UP001326110">
    <property type="component" value="Chromosome"/>
</dbReference>
<name>A0ABZ0Y5S2_9BURK</name>
<proteinExistence type="predicted"/>
<protein>
    <submittedName>
        <fullName evidence="2">Anti-sigma regulatory factor</fullName>
    </submittedName>
</protein>
<sequence>MNALSAEDAVRFASTLLTEPGARVKSDITLPLHTDEHVVGVRKLVREHALALKLSLVEQTKLVTAASELARNTIKYGGGGMVLAQVIDSGMRQGLRLVFADDGPGIADITQALRDGYTSGGGMGLGLGGAKRLVDEFDIDSRSGEGTAVAIVKWKK</sequence>
<dbReference type="GeneID" id="43162518"/>